<gene>
    <name evidence="8" type="ORF">JRO89_XS02G0290400</name>
</gene>
<dbReference type="PANTHER" id="PTHR21286:SF0">
    <property type="entry name" value="NUCLEAR PORE COMPLEX PROTEIN NUP160"/>
    <property type="match status" value="1"/>
</dbReference>
<feature type="domain" description="NUP160 C-terminal TPR" evidence="6">
    <location>
        <begin position="1293"/>
        <end position="1559"/>
    </location>
</feature>
<protein>
    <recommendedName>
        <fullName evidence="10">Nuclear pore complex protein NUP160</fullName>
    </recommendedName>
</protein>
<evidence type="ECO:0000313" key="9">
    <source>
        <dbReference type="Proteomes" id="UP000827721"/>
    </source>
</evidence>
<name>A0ABQ8IHF0_9ROSI</name>
<evidence type="ECO:0000259" key="7">
    <source>
        <dbReference type="Pfam" id="PF23354"/>
    </source>
</evidence>
<feature type="domain" description="NUP160 middle TPR" evidence="7">
    <location>
        <begin position="1015"/>
        <end position="1242"/>
    </location>
</feature>
<keyword evidence="3" id="KW-0539">Nucleus</keyword>
<evidence type="ECO:0000259" key="6">
    <source>
        <dbReference type="Pfam" id="PF23347"/>
    </source>
</evidence>
<evidence type="ECO:0000256" key="1">
    <source>
        <dbReference type="ARBA" id="ARBA00004123"/>
    </source>
</evidence>
<dbReference type="Pfam" id="PF23354">
    <property type="entry name" value="TPR_NUP160_120_M"/>
    <property type="match status" value="1"/>
</dbReference>
<keyword evidence="9" id="KW-1185">Reference proteome</keyword>
<comment type="subcellular location">
    <subcellularLocation>
        <location evidence="1">Nucleus</location>
    </subcellularLocation>
</comment>
<feature type="domain" description="NUP160 helical" evidence="5">
    <location>
        <begin position="618"/>
        <end position="811"/>
    </location>
</feature>
<dbReference type="EMBL" id="JAFEMO010000002">
    <property type="protein sequence ID" value="KAH7576108.1"/>
    <property type="molecule type" value="Genomic_DNA"/>
</dbReference>
<dbReference type="Pfam" id="PF23347">
    <property type="entry name" value="TPR_Nup160_C"/>
    <property type="match status" value="1"/>
</dbReference>
<dbReference type="InterPro" id="IPR035192">
    <property type="entry name" value="NUP160_hel_plant"/>
</dbReference>
<dbReference type="Proteomes" id="UP000827721">
    <property type="component" value="Unassembled WGS sequence"/>
</dbReference>
<evidence type="ECO:0000256" key="2">
    <source>
        <dbReference type="ARBA" id="ARBA00022448"/>
    </source>
</evidence>
<dbReference type="Pfam" id="PF11715">
    <property type="entry name" value="Beta-prop_Nup120_160"/>
    <property type="match status" value="2"/>
</dbReference>
<dbReference type="InterPro" id="IPR056535">
    <property type="entry name" value="TPR_NUP160_M"/>
</dbReference>
<evidence type="ECO:0000256" key="3">
    <source>
        <dbReference type="ARBA" id="ARBA00023242"/>
    </source>
</evidence>
<evidence type="ECO:0000259" key="5">
    <source>
        <dbReference type="Pfam" id="PF17238"/>
    </source>
</evidence>
<keyword evidence="2" id="KW-0813">Transport</keyword>
<dbReference type="InterPro" id="IPR059141">
    <property type="entry name" value="Beta-prop_Nup120_160"/>
</dbReference>
<evidence type="ECO:0000259" key="4">
    <source>
        <dbReference type="Pfam" id="PF11715"/>
    </source>
</evidence>
<comment type="caution">
    <text evidence="8">The sequence shown here is derived from an EMBL/GenBank/DDBJ whole genome shotgun (WGS) entry which is preliminary data.</text>
</comment>
<sequence>MESKWRLAGTEVPIIGSDSVKWIELSISSSYGNNDWTAVAPLTEDCASCFVVGDPCVYLIWRIHKTFPNALELLQLSSSQPFPILGLRFLFPHPLSPFAFLSQNSSTHCYSLCAFTVSGVAFVLNLSDFSSYESSSIFPSQHLSEFNLQEYGPITSVAATPGCLVVGRNDASLFSFQIGMLHPTDPGFVQQLRDDSGIGRFWGLMSRGKAVGAVKDLVIAEVQGKKLLFVLHSESTLRVWDLSSRTRIFSHTMTSPTLEGNFLNLSCLKRAESIRLWVGETSSSSSIIPLAILHRHTSEVGMEIICVYSLRCSFGDRLMLSLESSLQNISLEGGCIDVKLTSDKIWILKDSGLVFYNLFHANVAVEEASFYTLQEEFVADQLFQSSDHSSDDLLSITCSIVTSAKVFAHLDRWMEEFVADQLFQSSEHSSDDLLSITCSIVTSAKVEQLCFLYIYIYIFFALSSHYKSCVALTFSFTLLQDHIVPFVSSIYLRRILHPGVHHNSVLRATLLDYNRHYTDSEFLSLTVDGLRKEIISLIEHEDTAESPLSIFCAWKSFCTRYFHHWCKNNEPFGLFVQSSTGAVGLLRKNSVSAFRSLEKIELLTDGPSDQFGELASFGLDLSGGDSEREILFQVLRCITSISQQLGKTASAIFYESFVGMTMVTFEETVSRLLKILETGYSSSVTALNIPHLGADVSREKELADHKNLRKFSIDMLISLQTLSKKAASWDKVLNIIESYLQFFVPRKVIQHLNVEAVFSVNTSILVQATSQIAKVMFEVALDVLLFLSYLVNISGQISMLHDDISRIQLELIPMIQEIVFEWLIILFFGITPSESPSIEDFSSQLSSLQIDSNMGKRSWSENLGKCHFTLAFILQLNIQGSSGDPSLMSLRSLPNPQDVTSSIHGFTSWILWGETGEESSSFLRRSTQLALILLRHGQYDAVEYLLTIVEANSQKEKIFRSVQDAGGDWCILQHLLGFCLLAQAQCGLHGILREKKVCAAVRSFFRASSGQGASQALQSLSHEAGLPHLVFDGCLSSAVWKLQYYQWVMQMFEQYNVSEGACQFALAALEQVDEALSVKDGCGSENPLNESTTTLKGRLWANVFKFTLDLNLLHDAYCAIISNPDEESKYICLRRFIIVLYERKATKFLCDGKLPFIGLADKIERELAWKAERSDVLAKPNPYKLLYAFEMQRHNWRRAASYIYLYSARLRTEPVPKDHHQILLALNERLNGLSTAINALLLVRPAYAWIDPLLGGNSSINEHYPSKRAKKLLKEQLIGDDVHPQRLQSYIDVEKLEKEFVLTSAEYLLSVANVKWKFTGVDQTPSDLVCLLVQENLYDMAFTVLLKFWKGSGLKRELESVFSAMSLKCCPIKVGSLRAGNDFKTHGLLLESSKDEVVVHGSPDNVPPVQQYKGSGQWETLELYLEKYKDFHARLPVVVAETLLRTDPQIELPLWLVHKFKDGQRERTWGMTGQESSPASLFRLYVEYGRYTEATNLLLECIDSFASMRPADIINRKRPFAVWFPYTAIERLWCQLEESINSGHMVNQCDKLKKLLHDALLNHLKLVKVDSDDAISSASG</sequence>
<feature type="domain" description="Nucleoporin Nup120/160 beta-propeller" evidence="4">
    <location>
        <begin position="58"/>
        <end position="388"/>
    </location>
</feature>
<proteinExistence type="predicted"/>
<dbReference type="Pfam" id="PF17238">
    <property type="entry name" value="NUP160_helical_2"/>
    <property type="match status" value="1"/>
</dbReference>
<evidence type="ECO:0008006" key="10">
    <source>
        <dbReference type="Google" id="ProtNLM"/>
    </source>
</evidence>
<dbReference type="InterPro" id="IPR056536">
    <property type="entry name" value="TPR_NUP160_C"/>
</dbReference>
<evidence type="ECO:0000313" key="8">
    <source>
        <dbReference type="EMBL" id="KAH7576108.1"/>
    </source>
</evidence>
<dbReference type="InterPro" id="IPR021717">
    <property type="entry name" value="Nucleoporin_Nup160"/>
</dbReference>
<reference evidence="8 9" key="1">
    <citation type="submission" date="2021-02" db="EMBL/GenBank/DDBJ databases">
        <title>Plant Genome Project.</title>
        <authorList>
            <person name="Zhang R.-G."/>
        </authorList>
    </citation>
    <scope>NUCLEOTIDE SEQUENCE [LARGE SCALE GENOMIC DNA]</scope>
    <source>
        <tissue evidence="8">Leaves</tissue>
    </source>
</reference>
<accession>A0ABQ8IHF0</accession>
<organism evidence="8 9">
    <name type="scientific">Xanthoceras sorbifolium</name>
    <dbReference type="NCBI Taxonomy" id="99658"/>
    <lineage>
        <taxon>Eukaryota</taxon>
        <taxon>Viridiplantae</taxon>
        <taxon>Streptophyta</taxon>
        <taxon>Embryophyta</taxon>
        <taxon>Tracheophyta</taxon>
        <taxon>Spermatophyta</taxon>
        <taxon>Magnoliopsida</taxon>
        <taxon>eudicotyledons</taxon>
        <taxon>Gunneridae</taxon>
        <taxon>Pentapetalae</taxon>
        <taxon>rosids</taxon>
        <taxon>malvids</taxon>
        <taxon>Sapindales</taxon>
        <taxon>Sapindaceae</taxon>
        <taxon>Xanthoceroideae</taxon>
        <taxon>Xanthoceras</taxon>
    </lineage>
</organism>
<dbReference type="PANTHER" id="PTHR21286">
    <property type="entry name" value="NUCLEAR PORE COMPLEX PROTEIN NUP160"/>
    <property type="match status" value="1"/>
</dbReference>
<feature type="domain" description="Nucleoporin Nup120/160 beta-propeller" evidence="4">
    <location>
        <begin position="488"/>
        <end position="601"/>
    </location>
</feature>